<dbReference type="SUPFAM" id="SSF46565">
    <property type="entry name" value="Chaperone J-domain"/>
    <property type="match status" value="1"/>
</dbReference>
<feature type="transmembrane region" description="Helical" evidence="21">
    <location>
        <begin position="530"/>
        <end position="550"/>
    </location>
</feature>
<feature type="region of interest" description="Disordered" evidence="20">
    <location>
        <begin position="842"/>
        <end position="861"/>
    </location>
</feature>
<evidence type="ECO:0000256" key="2">
    <source>
        <dbReference type="ARBA" id="ARBA00005402"/>
    </source>
</evidence>
<dbReference type="Gene3D" id="1.10.287.110">
    <property type="entry name" value="DnaJ domain"/>
    <property type="match status" value="1"/>
</dbReference>
<evidence type="ECO:0000256" key="7">
    <source>
        <dbReference type="ARBA" id="ARBA00022955"/>
    </source>
</evidence>
<evidence type="ECO:0000256" key="19">
    <source>
        <dbReference type="ARBA" id="ARBA00083315"/>
    </source>
</evidence>
<dbReference type="Pfam" id="PF00226">
    <property type="entry name" value="DnaJ"/>
    <property type="match status" value="1"/>
</dbReference>
<dbReference type="EMBL" id="JABAYA010000064">
    <property type="protein sequence ID" value="KAF7727116.1"/>
    <property type="molecule type" value="Genomic_DNA"/>
</dbReference>
<evidence type="ECO:0000256" key="12">
    <source>
        <dbReference type="ARBA" id="ARBA00023136"/>
    </source>
</evidence>
<evidence type="ECO:0000256" key="18">
    <source>
        <dbReference type="ARBA" id="ARBA00077841"/>
    </source>
</evidence>
<reference evidence="23" key="1">
    <citation type="submission" date="2020-01" db="EMBL/GenBank/DDBJ databases">
        <title>Genome Sequencing of Three Apophysomyces-Like Fungal Strains Confirms a Novel Fungal Genus in the Mucoromycota with divergent Burkholderia-like Endosymbiotic Bacteria.</title>
        <authorList>
            <person name="Stajich J.E."/>
            <person name="Macias A.M."/>
            <person name="Carter-House D."/>
            <person name="Lovett B."/>
            <person name="Kasson L.R."/>
            <person name="Berry K."/>
            <person name="Grigoriev I."/>
            <person name="Chang Y."/>
            <person name="Spatafora J."/>
            <person name="Kasson M.T."/>
        </authorList>
    </citation>
    <scope>NUCLEOTIDE SEQUENCE</scope>
    <source>
        <strain evidence="23">NRRL A-21654</strain>
    </source>
</reference>
<dbReference type="PROSITE" id="PS01018">
    <property type="entry name" value="STEROL_REDUCT_2"/>
    <property type="match status" value="1"/>
</dbReference>
<feature type="transmembrane region" description="Helical" evidence="21">
    <location>
        <begin position="504"/>
        <end position="524"/>
    </location>
</feature>
<evidence type="ECO:0000256" key="21">
    <source>
        <dbReference type="SAM" id="Phobius"/>
    </source>
</evidence>
<keyword evidence="11" id="KW-0443">Lipid metabolism</keyword>
<dbReference type="FunFam" id="1.20.120.1630:FF:000009">
    <property type="entry name" value="C-14 sterol reductase"/>
    <property type="match status" value="1"/>
</dbReference>
<gene>
    <name evidence="23" type="ORF">EC973_007977</name>
</gene>
<dbReference type="EC" id="1.3.1.70" evidence="3"/>
<evidence type="ECO:0000256" key="20">
    <source>
        <dbReference type="SAM" id="MobiDB-lite"/>
    </source>
</evidence>
<dbReference type="InterPro" id="IPR018253">
    <property type="entry name" value="DnaJ_domain_CS"/>
</dbReference>
<keyword evidence="5 21" id="KW-0812">Transmembrane</keyword>
<feature type="transmembrane region" description="Helical" evidence="21">
    <location>
        <begin position="401"/>
        <end position="423"/>
    </location>
</feature>
<evidence type="ECO:0000256" key="14">
    <source>
        <dbReference type="ARBA" id="ARBA00023221"/>
    </source>
</evidence>
<dbReference type="GO" id="GO:0006696">
    <property type="term" value="P:ergosterol biosynthetic process"/>
    <property type="evidence" value="ECO:0007669"/>
    <property type="project" value="TreeGrafter"/>
</dbReference>
<feature type="domain" description="J" evidence="22">
    <location>
        <begin position="292"/>
        <end position="360"/>
    </location>
</feature>
<keyword evidence="24" id="KW-1185">Reference proteome</keyword>
<dbReference type="InterPro" id="IPR018083">
    <property type="entry name" value="Sterol_reductase_CS"/>
</dbReference>
<dbReference type="InterPro" id="IPR036869">
    <property type="entry name" value="J_dom_sf"/>
</dbReference>
<sequence length="1574" mass="178554">MYWETEWAWVPQQFSFSREYHPLGHPDLQIYASQKYRRGFVNCLRSHTCLQSAIPFSPSALDRPSYPDLGSEYREIQRKIDPYTVYPTTALRFAKSYIQAKEEALADDFLRTTYSADQTRLLRVSVTLFDVQVSPVYYPVYVYTINYLGRHLRTFISAADLNTGGLKIYNWERAAAVSALGTAAITAAAGGVGWGGLSGSFWAGVVLPTVAISLLTMYYPLISLRIRDSIRHYEIRNQAQDPKLWDDDWIRAFDAFEEQRRFNDWKEEQDYQRTESTKAWTRSRTLDKDPKGYYRTLGIDPSATKADIQGAFRGLAMKHHPDRYSDAEEKARANREFKKINAAYSVLRDAKKRKLYDETGSWFSGFSMASTKKAKEIPTATEPASSKTEEELNPRTTHYEFLGIPGAFAMCTALPLLVMFFAVCCNATGYPSQLLLDDYKTYFSHLFSAEYVKTLYDPTAFLVYIAFVALLVAFAIILPGDIAKGTLLRNGERLRYKLNGFKSFHNTIFLGLFFLKDIGLQPLLFVYDHWIGLTVASIAVSYAVAIFVYIRSFRKGALLALGGNTGNVLYDFMIGRELNPRIGDFDIKFFTELRPGIIGWFVLNLCFAAKQYVDLQRVTNSMIIVQIFQGWYIIDSLWNEDAVLTTMDITTDGFGFMLAFGLYSWLPMTYTLQARYLVDFPRDLSYYELAFIFALNLLGYYIFRSANSQKNEFRNNPEGPNVKHLKYIQTKTGTKLLISGWWGTSRHINYLGDWLMALSWCLPCGFGSVIPYFYAIYFAVLLLHRERRDHHKCQAKYGEDWDKYCSIVKYRIIPVDRIFPNDMYYHHHPSKAFANANPNPRIAQANSNYPPQGQPAYPNPMGGGGGYDASRYVPYNQPANNYYDMYGQPNRAFYDNYGQPLANSPNIPAAFMAGAYNPPLQMSAADSSGGGSPGSGPGGSVLKYNEQGGIILPNRAAAFSAADDNLQQQQANTMDSNVASSGSNLPGYVSGANVNGAAAGNTNPRPIDNRRGIRLAGVAPDENDGYSRGTGTFYDVETRASSCGKQYKNSDLVAALNTKQMGETGKNNPNCGKQAEVTGPNGDKVQVTIVDGCNTCQEAGLDLSPAASVDVDKRYGPFFFDQPVDHFDPSSATFKHRYWANADFYKPGGPVILYNAGEMAADPRAIYVTNSSMALLAQELNGIVVVMEHRCYGQSQPGEDLSVKYLKTLNTAQALEDMAAIIREAKLPVEVPPAPQTKWIVYGGSYSGNLAAWMREKYPDIVFAAVPSSAPVEMRYNFYQYFTAVETYAPHHCIQAVRRVVEYVDKILFFHPHSKLKNKLKEKFGVADLEHDDDFAELLTYPLGLWQAMTPDDNPFVKDFCSLFHNAHNVEDYIDAYAKYIRKQVKRTCSNSPSVNECLDTHDPRSPVYNDLKSEDRAWQWQVCTEYAYWQTAPPLWRSSIVSRKLTTRWYQRQCPLMFGKDGIPFRPEVLQTNHEYQGWHVRLSRTFWIDGEWDPWRTLSVQSDDAPDRTGWNDDAYYVILPESVHHWDFFVSDNVSQNIKQTHQKLIYAMTRWLHQAEHENDIVRFQQPLAM</sequence>
<feature type="transmembrane region" description="Helical" evidence="21">
    <location>
        <begin position="201"/>
        <end position="221"/>
    </location>
</feature>
<feature type="region of interest" description="Disordered" evidence="20">
    <location>
        <begin position="923"/>
        <end position="942"/>
    </location>
</feature>
<dbReference type="Gene3D" id="1.20.120.1630">
    <property type="match status" value="1"/>
</dbReference>
<dbReference type="SMART" id="SM00271">
    <property type="entry name" value="DnaJ"/>
    <property type="match status" value="1"/>
</dbReference>
<organism evidence="23 24">
    <name type="scientific">Apophysomyces ossiformis</name>
    <dbReference type="NCBI Taxonomy" id="679940"/>
    <lineage>
        <taxon>Eukaryota</taxon>
        <taxon>Fungi</taxon>
        <taxon>Fungi incertae sedis</taxon>
        <taxon>Mucoromycota</taxon>
        <taxon>Mucoromycotina</taxon>
        <taxon>Mucoromycetes</taxon>
        <taxon>Mucorales</taxon>
        <taxon>Mucorineae</taxon>
        <taxon>Mucoraceae</taxon>
        <taxon>Apophysomyces</taxon>
    </lineage>
</organism>
<dbReference type="OrthoDB" id="5326588at2759"/>
<keyword evidence="8 21" id="KW-1133">Transmembrane helix</keyword>
<dbReference type="InterPro" id="IPR001171">
    <property type="entry name" value="ERG24_DHCR-like"/>
</dbReference>
<comment type="catalytic activity">
    <reaction evidence="15">
        <text>4,4-dimethyl-5alpha-cholesta-8,24-dien-3beta-ol + NADP(+) = 4,4-dimethyl-5alpha-cholesta-8,14,24-trien-3beta-ol + NADPH + H(+)</text>
        <dbReference type="Rhea" id="RHEA:18561"/>
        <dbReference type="ChEBI" id="CHEBI:15378"/>
        <dbReference type="ChEBI" id="CHEBI:17813"/>
        <dbReference type="ChEBI" id="CHEBI:18364"/>
        <dbReference type="ChEBI" id="CHEBI:57783"/>
        <dbReference type="ChEBI" id="CHEBI:58349"/>
        <dbReference type="EC" id="1.3.1.70"/>
    </reaction>
    <physiologicalReaction direction="right-to-left" evidence="15">
        <dbReference type="Rhea" id="RHEA:18563"/>
    </physiologicalReaction>
</comment>
<dbReference type="PANTHER" id="PTHR21257">
    <property type="entry name" value="DELTA(14)-STEROL REDUCTASE"/>
    <property type="match status" value="1"/>
</dbReference>
<feature type="transmembrane region" description="Helical" evidence="21">
    <location>
        <begin position="684"/>
        <end position="703"/>
    </location>
</feature>
<dbReference type="PROSITE" id="PS01017">
    <property type="entry name" value="STEROL_REDUCT_1"/>
    <property type="match status" value="1"/>
</dbReference>
<keyword evidence="14" id="KW-0753">Steroid metabolism</keyword>
<proteinExistence type="inferred from homology"/>
<comment type="pathway">
    <text evidence="16">Steroid biosynthesis; zymosterol biosynthesis; zymosterol from lanosterol: step 2/6.</text>
</comment>
<evidence type="ECO:0000256" key="15">
    <source>
        <dbReference type="ARBA" id="ARBA00052254"/>
    </source>
</evidence>
<evidence type="ECO:0000256" key="16">
    <source>
        <dbReference type="ARBA" id="ARBA00060638"/>
    </source>
</evidence>
<dbReference type="InterPro" id="IPR036908">
    <property type="entry name" value="RlpA-like_sf"/>
</dbReference>
<feature type="transmembrane region" description="Helical" evidence="21">
    <location>
        <begin position="174"/>
        <end position="195"/>
    </location>
</feature>
<dbReference type="CDD" id="cd06257">
    <property type="entry name" value="DnaJ"/>
    <property type="match status" value="1"/>
</dbReference>
<dbReference type="PRINTS" id="PR00625">
    <property type="entry name" value="JDOMAIN"/>
</dbReference>
<evidence type="ECO:0000313" key="24">
    <source>
        <dbReference type="Proteomes" id="UP000605846"/>
    </source>
</evidence>
<dbReference type="SUPFAM" id="SSF53474">
    <property type="entry name" value="alpha/beta-Hydrolases"/>
    <property type="match status" value="1"/>
</dbReference>
<evidence type="ECO:0000256" key="11">
    <source>
        <dbReference type="ARBA" id="ARBA00023098"/>
    </source>
</evidence>
<dbReference type="InterPro" id="IPR029058">
    <property type="entry name" value="AB_hydrolase_fold"/>
</dbReference>
<evidence type="ECO:0000313" key="23">
    <source>
        <dbReference type="EMBL" id="KAF7727116.1"/>
    </source>
</evidence>
<evidence type="ECO:0000256" key="13">
    <source>
        <dbReference type="ARBA" id="ARBA00023166"/>
    </source>
</evidence>
<comment type="caution">
    <text evidence="23">The sequence shown here is derived from an EMBL/GenBank/DDBJ whole genome shotgun (WGS) entry which is preliminary data.</text>
</comment>
<comment type="similarity">
    <text evidence="2">Belongs to the ERG4/ERG24 family.</text>
</comment>
<dbReference type="Gene3D" id="3.40.50.1820">
    <property type="entry name" value="alpha/beta hydrolase"/>
    <property type="match status" value="2"/>
</dbReference>
<accession>A0A8H7EQ37</accession>
<dbReference type="PROSITE" id="PS50076">
    <property type="entry name" value="DNAJ_2"/>
    <property type="match status" value="1"/>
</dbReference>
<dbReference type="GO" id="GO:0070008">
    <property type="term" value="F:serine-type exopeptidase activity"/>
    <property type="evidence" value="ECO:0007669"/>
    <property type="project" value="InterPro"/>
</dbReference>
<dbReference type="GO" id="GO:0006508">
    <property type="term" value="P:proteolysis"/>
    <property type="evidence" value="ECO:0007669"/>
    <property type="project" value="InterPro"/>
</dbReference>
<dbReference type="GO" id="GO:0005789">
    <property type="term" value="C:endoplasmic reticulum membrane"/>
    <property type="evidence" value="ECO:0007669"/>
    <property type="project" value="TreeGrafter"/>
</dbReference>
<keyword evidence="12 21" id="KW-0472">Membrane</keyword>
<evidence type="ECO:0000256" key="10">
    <source>
        <dbReference type="ARBA" id="ARBA00023011"/>
    </source>
</evidence>
<evidence type="ECO:0000256" key="5">
    <source>
        <dbReference type="ARBA" id="ARBA00022692"/>
    </source>
</evidence>
<dbReference type="CDD" id="cd22191">
    <property type="entry name" value="DPBB_RlpA_EXP_N-like"/>
    <property type="match status" value="1"/>
</dbReference>
<evidence type="ECO:0000256" key="9">
    <source>
        <dbReference type="ARBA" id="ARBA00023002"/>
    </source>
</evidence>
<dbReference type="InterPro" id="IPR001623">
    <property type="entry name" value="DnaJ_domain"/>
</dbReference>
<dbReference type="Gene3D" id="2.40.40.10">
    <property type="entry name" value="RlpA-like domain"/>
    <property type="match status" value="1"/>
</dbReference>
<dbReference type="PROSITE" id="PS00636">
    <property type="entry name" value="DNAJ_1"/>
    <property type="match status" value="1"/>
</dbReference>
<keyword evidence="13" id="KW-1207">Sterol metabolism</keyword>
<keyword evidence="7" id="KW-0752">Steroid biosynthesis</keyword>
<feature type="transmembrane region" description="Helical" evidence="21">
    <location>
        <begin position="654"/>
        <end position="672"/>
    </location>
</feature>
<dbReference type="SUPFAM" id="SSF50685">
    <property type="entry name" value="Barwin-like endoglucanases"/>
    <property type="match status" value="1"/>
</dbReference>
<evidence type="ECO:0000259" key="22">
    <source>
        <dbReference type="PROSITE" id="PS50076"/>
    </source>
</evidence>
<comment type="subcellular location">
    <subcellularLocation>
        <location evidence="1">Membrane</location>
        <topology evidence="1">Multi-pass membrane protein</topology>
    </subcellularLocation>
</comment>
<dbReference type="GO" id="GO:0050613">
    <property type="term" value="F:Delta14-sterol reductase activity"/>
    <property type="evidence" value="ECO:0007669"/>
    <property type="project" value="UniProtKB-EC"/>
</dbReference>
<dbReference type="PANTHER" id="PTHR21257:SF52">
    <property type="entry name" value="DELTA(14)-STEROL REDUCTASE TM7SF2"/>
    <property type="match status" value="1"/>
</dbReference>
<keyword evidence="9" id="KW-0560">Oxidoreductase</keyword>
<evidence type="ECO:0000256" key="4">
    <source>
        <dbReference type="ARBA" id="ARBA00022516"/>
    </source>
</evidence>
<feature type="compositionally biased region" description="Gly residues" evidence="20">
    <location>
        <begin position="928"/>
        <end position="939"/>
    </location>
</feature>
<evidence type="ECO:0000256" key="17">
    <source>
        <dbReference type="ARBA" id="ARBA00074394"/>
    </source>
</evidence>
<keyword evidence="4" id="KW-0444">Lipid biosynthesis</keyword>
<evidence type="ECO:0000256" key="8">
    <source>
        <dbReference type="ARBA" id="ARBA00022989"/>
    </source>
</evidence>
<keyword evidence="6" id="KW-0521">NADP</keyword>
<dbReference type="InterPro" id="IPR008758">
    <property type="entry name" value="Peptidase_S28"/>
</dbReference>
<dbReference type="Pfam" id="PF05577">
    <property type="entry name" value="Peptidase_S28"/>
    <property type="match status" value="1"/>
</dbReference>
<dbReference type="Pfam" id="PF01222">
    <property type="entry name" value="ERG4_ERG24"/>
    <property type="match status" value="1"/>
</dbReference>
<evidence type="ECO:0000256" key="1">
    <source>
        <dbReference type="ARBA" id="ARBA00004141"/>
    </source>
</evidence>
<dbReference type="Proteomes" id="UP000605846">
    <property type="component" value="Unassembled WGS sequence"/>
</dbReference>
<keyword evidence="10" id="KW-0756">Sterol biosynthesis</keyword>
<name>A0A8H7EQ37_9FUNG</name>
<evidence type="ECO:0000256" key="3">
    <source>
        <dbReference type="ARBA" id="ARBA00012413"/>
    </source>
</evidence>
<protein>
    <recommendedName>
        <fullName evidence="17">Delta(14)-sterol reductase ERG24</fullName>
        <ecNumber evidence="3">1.3.1.70</ecNumber>
    </recommendedName>
    <alternativeName>
        <fullName evidence="19">C-14 sterol reductase ERG24</fullName>
    </alternativeName>
    <alternativeName>
        <fullName evidence="18">Sterol C14-reductase ERG24</fullName>
    </alternativeName>
</protein>
<feature type="transmembrane region" description="Helical" evidence="21">
    <location>
        <begin position="461"/>
        <end position="483"/>
    </location>
</feature>
<evidence type="ECO:0000256" key="6">
    <source>
        <dbReference type="ARBA" id="ARBA00022857"/>
    </source>
</evidence>
<feature type="transmembrane region" description="Helical" evidence="21">
    <location>
        <begin position="757"/>
        <end position="783"/>
    </location>
</feature>